<dbReference type="EMBL" id="MU001493">
    <property type="protein sequence ID" value="KAF2450833.1"/>
    <property type="molecule type" value="Genomic_DNA"/>
</dbReference>
<protein>
    <submittedName>
        <fullName evidence="1">Uncharacterized protein</fullName>
    </submittedName>
</protein>
<accession>A0A9P4UIN8</accession>
<keyword evidence="2" id="KW-1185">Reference proteome</keyword>
<evidence type="ECO:0000313" key="2">
    <source>
        <dbReference type="Proteomes" id="UP000799764"/>
    </source>
</evidence>
<name>A0A9P4UIN8_9PLEO</name>
<reference evidence="1" key="1">
    <citation type="journal article" date="2020" name="Stud. Mycol.">
        <title>101 Dothideomycetes genomes: a test case for predicting lifestyles and emergence of pathogens.</title>
        <authorList>
            <person name="Haridas S."/>
            <person name="Albert R."/>
            <person name="Binder M."/>
            <person name="Bloem J."/>
            <person name="Labutti K."/>
            <person name="Salamov A."/>
            <person name="Andreopoulos B."/>
            <person name="Baker S."/>
            <person name="Barry K."/>
            <person name="Bills G."/>
            <person name="Bluhm B."/>
            <person name="Cannon C."/>
            <person name="Castanera R."/>
            <person name="Culley D."/>
            <person name="Daum C."/>
            <person name="Ezra D."/>
            <person name="Gonzalez J."/>
            <person name="Henrissat B."/>
            <person name="Kuo A."/>
            <person name="Liang C."/>
            <person name="Lipzen A."/>
            <person name="Lutzoni F."/>
            <person name="Magnuson J."/>
            <person name="Mondo S."/>
            <person name="Nolan M."/>
            <person name="Ohm R."/>
            <person name="Pangilinan J."/>
            <person name="Park H.-J."/>
            <person name="Ramirez L."/>
            <person name="Alfaro M."/>
            <person name="Sun H."/>
            <person name="Tritt A."/>
            <person name="Yoshinaga Y."/>
            <person name="Zwiers L.-H."/>
            <person name="Turgeon B."/>
            <person name="Goodwin S."/>
            <person name="Spatafora J."/>
            <person name="Crous P."/>
            <person name="Grigoriev I."/>
        </authorList>
    </citation>
    <scope>NUCLEOTIDE SEQUENCE</scope>
    <source>
        <strain evidence="1">CBS 690.94</strain>
    </source>
</reference>
<comment type="caution">
    <text evidence="1">The sequence shown here is derived from an EMBL/GenBank/DDBJ whole genome shotgun (WGS) entry which is preliminary data.</text>
</comment>
<dbReference type="AlphaFoldDB" id="A0A9P4UIN8"/>
<organism evidence="1 2">
    <name type="scientific">Karstenula rhodostoma CBS 690.94</name>
    <dbReference type="NCBI Taxonomy" id="1392251"/>
    <lineage>
        <taxon>Eukaryota</taxon>
        <taxon>Fungi</taxon>
        <taxon>Dikarya</taxon>
        <taxon>Ascomycota</taxon>
        <taxon>Pezizomycotina</taxon>
        <taxon>Dothideomycetes</taxon>
        <taxon>Pleosporomycetidae</taxon>
        <taxon>Pleosporales</taxon>
        <taxon>Massarineae</taxon>
        <taxon>Didymosphaeriaceae</taxon>
        <taxon>Karstenula</taxon>
    </lineage>
</organism>
<sequence>MIKALQLQFELWANVRHLSGQDGDIEGGEGTYDPSTDTLFTYSAGLKNMLLGCFQTQRRAPVERDQWLANDDTPSNALPVDAATAAFMQDFFGRERRFGHEDLSLPTRANTPQSIADASPYATIITALAPLLRLTQISHTNYPLSPPTSSALSISTKIARRILCFPILCRGFFGGQIAARDPRAMPMLYHFFRAARILSSGDEFWWAKRRAVVVERELGVLCKAGKQQV</sequence>
<dbReference type="Proteomes" id="UP000799764">
    <property type="component" value="Unassembled WGS sequence"/>
</dbReference>
<gene>
    <name evidence="1" type="ORF">P171DRAFT_439405</name>
</gene>
<evidence type="ECO:0000313" key="1">
    <source>
        <dbReference type="EMBL" id="KAF2450833.1"/>
    </source>
</evidence>
<proteinExistence type="predicted"/>
<dbReference type="OrthoDB" id="416217at2759"/>